<gene>
    <name evidence="4" type="ORF">B8X04_10830</name>
    <name evidence="5" type="ORF">I6G59_00390</name>
    <name evidence="6" type="ORF">NCTC12391_02072</name>
</gene>
<evidence type="ECO:0000256" key="2">
    <source>
        <dbReference type="SAM" id="Phobius"/>
    </source>
</evidence>
<sequence>MTNSRPFFARPLVWIIAIAAVLATVAAIVATRMYVSSQNAAAPEEFLSEDVAEATTPGQSSGSADAIAGQWSIGEGSEAGYRVDEVLNGEDVTVVGRTDDVTGEVTIDGSELTAGTVTVDLRTVTTDSSRRDGYFTSRAIDTSANPEATFTVAEAVDLTALADSGTAEIEIPGTLDINGQSRETTAQGTVTRTDAGLRVVGAIDVTWQDHGVTAPDLGFVSVEDAGVVEFALDLSRV</sequence>
<keyword evidence="2" id="KW-0812">Transmembrane</keyword>
<organism evidence="4 7">
    <name type="scientific">Brevibacterium casei</name>
    <dbReference type="NCBI Taxonomy" id="33889"/>
    <lineage>
        <taxon>Bacteria</taxon>
        <taxon>Bacillati</taxon>
        <taxon>Actinomycetota</taxon>
        <taxon>Actinomycetes</taxon>
        <taxon>Micrococcales</taxon>
        <taxon>Brevibacteriaceae</taxon>
        <taxon>Brevibacterium</taxon>
    </lineage>
</organism>
<dbReference type="Proteomes" id="UP000216867">
    <property type="component" value="Unassembled WGS sequence"/>
</dbReference>
<dbReference type="EMBL" id="CAACXN010000015">
    <property type="protein sequence ID" value="VEW13862.1"/>
    <property type="molecule type" value="Genomic_DNA"/>
</dbReference>
<dbReference type="Gene3D" id="2.40.128.110">
    <property type="entry name" value="Lipid/polyisoprenoid-binding, YceI-like"/>
    <property type="match status" value="1"/>
</dbReference>
<accession>A0A269ZBX1</accession>
<evidence type="ECO:0000256" key="1">
    <source>
        <dbReference type="ARBA" id="ARBA00008812"/>
    </source>
</evidence>
<keyword evidence="2" id="KW-1133">Transmembrane helix</keyword>
<reference evidence="4 7" key="1">
    <citation type="submission" date="2017-04" db="EMBL/GenBank/DDBJ databases">
        <title>Kefir bacterial isolates.</title>
        <authorList>
            <person name="Kim Y."/>
            <person name="Blasche S."/>
            <person name="Patil K.R."/>
        </authorList>
    </citation>
    <scope>NUCLEOTIDE SEQUENCE [LARGE SCALE GENOMIC DNA]</scope>
    <source>
        <strain evidence="4 7">OG2</strain>
    </source>
</reference>
<dbReference type="PANTHER" id="PTHR34406">
    <property type="entry name" value="PROTEIN YCEI"/>
    <property type="match status" value="1"/>
</dbReference>
<feature type="transmembrane region" description="Helical" evidence="2">
    <location>
        <begin position="12"/>
        <end position="35"/>
    </location>
</feature>
<dbReference type="PANTHER" id="PTHR34406:SF1">
    <property type="entry name" value="PROTEIN YCEI"/>
    <property type="match status" value="1"/>
</dbReference>
<protein>
    <submittedName>
        <fullName evidence="5">YceI family protein</fullName>
    </submittedName>
</protein>
<keyword evidence="2" id="KW-0472">Membrane</keyword>
<feature type="domain" description="Lipid/polyisoprenoid-binding YceI-like" evidence="3">
    <location>
        <begin position="70"/>
        <end position="235"/>
    </location>
</feature>
<evidence type="ECO:0000313" key="6">
    <source>
        <dbReference type="EMBL" id="VEW13862.1"/>
    </source>
</evidence>
<comment type="similarity">
    <text evidence="1">Belongs to the UPF0312 family.</text>
</comment>
<name>A0A269ZBX1_9MICO</name>
<dbReference type="Pfam" id="PF04264">
    <property type="entry name" value="YceI"/>
    <property type="match status" value="1"/>
</dbReference>
<dbReference type="SMART" id="SM00867">
    <property type="entry name" value="YceI"/>
    <property type="match status" value="1"/>
</dbReference>
<dbReference type="SUPFAM" id="SSF101874">
    <property type="entry name" value="YceI-like"/>
    <property type="match status" value="1"/>
</dbReference>
<evidence type="ECO:0000313" key="5">
    <source>
        <dbReference type="EMBL" id="QPS33850.1"/>
    </source>
</evidence>
<evidence type="ECO:0000313" key="4">
    <source>
        <dbReference type="EMBL" id="PAK95302.1"/>
    </source>
</evidence>
<evidence type="ECO:0000313" key="7">
    <source>
        <dbReference type="Proteomes" id="UP000216867"/>
    </source>
</evidence>
<dbReference type="InterPro" id="IPR007372">
    <property type="entry name" value="Lipid/polyisoprenoid-bd_YceI"/>
</dbReference>
<dbReference type="Proteomes" id="UP000386281">
    <property type="component" value="Unassembled WGS sequence"/>
</dbReference>
<reference evidence="5 9" key="3">
    <citation type="submission" date="2020-12" db="EMBL/GenBank/DDBJ databases">
        <title>FDA dAtabase for Regulatory Grade micrObial Sequences (FDA-ARGOS): Supporting development and validation of Infectious Disease Dx tests.</title>
        <authorList>
            <person name="Sproer C."/>
            <person name="Gronow S."/>
            <person name="Severitt S."/>
            <person name="Schroder I."/>
            <person name="Tallon L."/>
            <person name="Sadzewicz L."/>
            <person name="Zhao X."/>
            <person name="Boylan J."/>
            <person name="Ott S."/>
            <person name="Bowen H."/>
            <person name="Vavikolanu K."/>
            <person name="Mehta A."/>
            <person name="Aluvathingal J."/>
            <person name="Nadendla S."/>
            <person name="Lowell S."/>
            <person name="Myers T."/>
            <person name="Yan Y."/>
            <person name="Sichtig H."/>
        </authorList>
    </citation>
    <scope>NUCLEOTIDE SEQUENCE [LARGE SCALE GENOMIC DNA]</scope>
    <source>
        <strain evidence="5 9">FDAARGOS_902</strain>
    </source>
</reference>
<dbReference type="EMBL" id="NCWY01000008">
    <property type="protein sequence ID" value="PAK95302.1"/>
    <property type="molecule type" value="Genomic_DNA"/>
</dbReference>
<dbReference type="InterPro" id="IPR036761">
    <property type="entry name" value="TTHA0802/YceI-like_sf"/>
</dbReference>
<dbReference type="EMBL" id="CP065682">
    <property type="protein sequence ID" value="QPS33850.1"/>
    <property type="molecule type" value="Genomic_DNA"/>
</dbReference>
<dbReference type="RefSeq" id="WP_095376272.1">
    <property type="nucleotide sequence ID" value="NZ_CAACXN010000015.1"/>
</dbReference>
<reference evidence="6 8" key="2">
    <citation type="submission" date="2019-02" db="EMBL/GenBank/DDBJ databases">
        <authorList>
            <consortium name="Pathogen Informatics"/>
        </authorList>
    </citation>
    <scope>NUCLEOTIDE SEQUENCE [LARGE SCALE GENOMIC DNA]</scope>
    <source>
        <strain evidence="6 8">3012STDY7078520</strain>
    </source>
</reference>
<proteinExistence type="inferred from homology"/>
<dbReference type="GeneID" id="99773908"/>
<dbReference type="Proteomes" id="UP000594979">
    <property type="component" value="Chromosome"/>
</dbReference>
<dbReference type="AlphaFoldDB" id="A0A269ZBX1"/>
<evidence type="ECO:0000259" key="3">
    <source>
        <dbReference type="SMART" id="SM00867"/>
    </source>
</evidence>
<dbReference type="KEGG" id="bcau:I6G59_00390"/>
<evidence type="ECO:0000313" key="8">
    <source>
        <dbReference type="Proteomes" id="UP000386281"/>
    </source>
</evidence>
<evidence type="ECO:0000313" key="9">
    <source>
        <dbReference type="Proteomes" id="UP000594979"/>
    </source>
</evidence>